<evidence type="ECO:0008006" key="2">
    <source>
        <dbReference type="Google" id="ProtNLM"/>
    </source>
</evidence>
<evidence type="ECO:0000313" key="1">
    <source>
        <dbReference type="EMBL" id="GEU32005.1"/>
    </source>
</evidence>
<dbReference type="PANTHER" id="PTHR33116">
    <property type="entry name" value="REVERSE TRANSCRIPTASE ZINC-BINDING DOMAIN-CONTAINING PROTEIN-RELATED-RELATED"/>
    <property type="match status" value="1"/>
</dbReference>
<dbReference type="EMBL" id="BKCJ010000309">
    <property type="protein sequence ID" value="GEU32005.1"/>
    <property type="molecule type" value="Genomic_DNA"/>
</dbReference>
<protein>
    <recommendedName>
        <fullName evidence="2">RNA-directed DNA polymerase, eukaryota, reverse transcriptase zinc-binding domain protein</fullName>
    </recommendedName>
</protein>
<name>A0A6L2J7N4_TANCI</name>
<proteinExistence type="predicted"/>
<gene>
    <name evidence="1" type="ORF">Tci_003983</name>
</gene>
<organism evidence="1">
    <name type="scientific">Tanacetum cinerariifolium</name>
    <name type="common">Dalmatian daisy</name>
    <name type="synonym">Chrysanthemum cinerariifolium</name>
    <dbReference type="NCBI Taxonomy" id="118510"/>
    <lineage>
        <taxon>Eukaryota</taxon>
        <taxon>Viridiplantae</taxon>
        <taxon>Streptophyta</taxon>
        <taxon>Embryophyta</taxon>
        <taxon>Tracheophyta</taxon>
        <taxon>Spermatophyta</taxon>
        <taxon>Magnoliopsida</taxon>
        <taxon>eudicotyledons</taxon>
        <taxon>Gunneridae</taxon>
        <taxon>Pentapetalae</taxon>
        <taxon>asterids</taxon>
        <taxon>campanulids</taxon>
        <taxon>Asterales</taxon>
        <taxon>Asteraceae</taxon>
        <taxon>Asteroideae</taxon>
        <taxon>Anthemideae</taxon>
        <taxon>Anthemidinae</taxon>
        <taxon>Tanacetum</taxon>
    </lineage>
</organism>
<dbReference type="AlphaFoldDB" id="A0A6L2J7N4"/>
<comment type="caution">
    <text evidence="1">The sequence shown here is derived from an EMBL/GenBank/DDBJ whole genome shotgun (WGS) entry which is preliminary data.</text>
</comment>
<sequence length="320" mass="36641">MFSLASKLKMLKKPDRKLKFSQRDLADKVNVLKDRLCKVQEVMVREPFNAEIRAVEVVALKAYISAVKDDELFLKQKSKITWLSEGDFNTKDGCSMHELASLFVNKLSLVDAELMVKPVSLEEIKDVRFSMNDDKAPGPDGYSARFFKAAWSVVGYEFPQNDLMIFSHGDLNSVKVIKSALDEFTRIFCLKPIGSFPFKYLGVPIISSKLCKHHCSPLIEKVKMRLLNWKNKSLLFAGRLQLIKSVISSLQVYWSSVFILPKFVYNEIKKLMKNFLWSQGNSHRGKAKMKWKDVCNLKEQGGLGIKSLHLWNVALMSKHI</sequence>
<dbReference type="PANTHER" id="PTHR33116:SF78">
    <property type="entry name" value="OS12G0587133 PROTEIN"/>
    <property type="match status" value="1"/>
</dbReference>
<accession>A0A6L2J7N4</accession>
<reference evidence="1" key="1">
    <citation type="journal article" date="2019" name="Sci. Rep.">
        <title>Draft genome of Tanacetum cinerariifolium, the natural source of mosquito coil.</title>
        <authorList>
            <person name="Yamashiro T."/>
            <person name="Shiraishi A."/>
            <person name="Satake H."/>
            <person name="Nakayama K."/>
        </authorList>
    </citation>
    <scope>NUCLEOTIDE SEQUENCE</scope>
</reference>